<organism evidence="1">
    <name type="scientific">Tuwongella immobilis</name>
    <dbReference type="NCBI Taxonomy" id="692036"/>
    <lineage>
        <taxon>Bacteria</taxon>
        <taxon>Pseudomonadati</taxon>
        <taxon>Planctomycetota</taxon>
        <taxon>Planctomycetia</taxon>
        <taxon>Gemmatales</taxon>
        <taxon>Gemmataceae</taxon>
        <taxon>Tuwongella</taxon>
    </lineage>
</organism>
<protein>
    <submittedName>
        <fullName evidence="1">Uncharacterized protein</fullName>
    </submittedName>
</protein>
<name>A0A6C2YKL9_9BACT</name>
<reference evidence="1" key="1">
    <citation type="submission" date="2019-04" db="EMBL/GenBank/DDBJ databases">
        <authorList>
            <consortium name="Science for Life Laboratories"/>
        </authorList>
    </citation>
    <scope>NUCLEOTIDE SEQUENCE</scope>
    <source>
        <strain evidence="1">MBLW1</strain>
    </source>
</reference>
<accession>A0A6C2YKL9</accession>
<evidence type="ECO:0000313" key="1">
    <source>
        <dbReference type="EMBL" id="VIP01655.1"/>
    </source>
</evidence>
<dbReference type="InParanoid" id="A0A6C2YKL9"/>
<evidence type="ECO:0000313" key="2">
    <source>
        <dbReference type="Proteomes" id="UP000464378"/>
    </source>
</evidence>
<dbReference type="KEGG" id="tim:GMBLW1_23050"/>
<dbReference type="RefSeq" id="WP_162656867.1">
    <property type="nucleotide sequence ID" value="NZ_LR593887.1"/>
</dbReference>
<dbReference type="AlphaFoldDB" id="A0A6C2YKL9"/>
<sequence length="185" mass="21060">MTIDWKNAEDTLVQKSTVLIEEFAHSHPDLRVSFFAFGADYFYGDIAVAFDTPDNTCSQAVSWVGQVVEARTTLSAPNGWEHARYTLTKNRILEYPPSSGLFKYESYSVISFPEWEDYFGSDEIPGHPDPKGHVLVLLWKVLERLVERQAFDCLRQASPFRIGFDLADDDLGLVIVRMFNWTGPS</sequence>
<dbReference type="EMBL" id="LR593887">
    <property type="protein sequence ID" value="VTR99053.1"/>
    <property type="molecule type" value="Genomic_DNA"/>
</dbReference>
<proteinExistence type="predicted"/>
<dbReference type="Proteomes" id="UP000464378">
    <property type="component" value="Chromosome"/>
</dbReference>
<keyword evidence="2" id="KW-1185">Reference proteome</keyword>
<gene>
    <name evidence="1" type="ORF">GMBLW1_23050</name>
</gene>
<dbReference type="EMBL" id="LR586016">
    <property type="protein sequence ID" value="VIP01655.1"/>
    <property type="molecule type" value="Genomic_DNA"/>
</dbReference>